<evidence type="ECO:0000313" key="2">
    <source>
        <dbReference type="EMBL" id="TDR47659.1"/>
    </source>
</evidence>
<proteinExistence type="predicted"/>
<evidence type="ECO:0000313" key="3">
    <source>
        <dbReference type="Proteomes" id="UP000295293"/>
    </source>
</evidence>
<comment type="caution">
    <text evidence="2">The sequence shown here is derived from an EMBL/GenBank/DDBJ whole genome shotgun (WGS) entry which is preliminary data.</text>
</comment>
<accession>A0A4R6Z7T8</accession>
<name>A0A4R6Z7T8_9GAMM</name>
<feature type="compositionally biased region" description="Basic and acidic residues" evidence="1">
    <location>
        <begin position="71"/>
        <end position="84"/>
    </location>
</feature>
<keyword evidence="3" id="KW-1185">Reference proteome</keyword>
<reference evidence="2 3" key="1">
    <citation type="submission" date="2019-03" db="EMBL/GenBank/DDBJ databases">
        <title>Genomic Encyclopedia of Type Strains, Phase IV (KMG-IV): sequencing the most valuable type-strain genomes for metagenomic binning, comparative biology and taxonomic classification.</title>
        <authorList>
            <person name="Goeker M."/>
        </authorList>
    </citation>
    <scope>NUCLEOTIDE SEQUENCE [LARGE SCALE GENOMIC DNA]</scope>
    <source>
        <strain evidence="2 3">DSM 21667</strain>
    </source>
</reference>
<organism evidence="2 3">
    <name type="scientific">Tahibacter aquaticus</name>
    <dbReference type="NCBI Taxonomy" id="520092"/>
    <lineage>
        <taxon>Bacteria</taxon>
        <taxon>Pseudomonadati</taxon>
        <taxon>Pseudomonadota</taxon>
        <taxon>Gammaproteobacteria</taxon>
        <taxon>Lysobacterales</taxon>
        <taxon>Rhodanobacteraceae</taxon>
        <taxon>Tahibacter</taxon>
    </lineage>
</organism>
<feature type="region of interest" description="Disordered" evidence="1">
    <location>
        <begin position="66"/>
        <end position="91"/>
    </location>
</feature>
<protein>
    <submittedName>
        <fullName evidence="2">Uncharacterized protein</fullName>
    </submittedName>
</protein>
<sequence length="140" mass="14950">MSNVIEFLEKMGREAKLRHASTAELAAALSQQAVDPELHAAILAGDQRRLEAVLGARTNVVCGMAPAEEEAPSKDKDKEEEEIRFAAVSGGDKDEEEIRCVATLGGDKDEEEIRLAAAFGGDKDEEEIRFAAPAGRVAAA</sequence>
<dbReference type="AlphaFoldDB" id="A0A4R6Z7T8"/>
<dbReference type="RefSeq" id="WP_208113506.1">
    <property type="nucleotide sequence ID" value="NZ_SNZH01000002.1"/>
</dbReference>
<dbReference type="Proteomes" id="UP000295293">
    <property type="component" value="Unassembled WGS sequence"/>
</dbReference>
<evidence type="ECO:0000256" key="1">
    <source>
        <dbReference type="SAM" id="MobiDB-lite"/>
    </source>
</evidence>
<gene>
    <name evidence="2" type="ORF">DFR29_102319</name>
</gene>
<dbReference type="EMBL" id="SNZH01000002">
    <property type="protein sequence ID" value="TDR47659.1"/>
    <property type="molecule type" value="Genomic_DNA"/>
</dbReference>